<dbReference type="PANTHER" id="PTHR30158">
    <property type="entry name" value="ACRA/E-RELATED COMPONENT OF DRUG EFFLUX TRANSPORTER"/>
    <property type="match status" value="1"/>
</dbReference>
<evidence type="ECO:0000259" key="7">
    <source>
        <dbReference type="Pfam" id="PF25967"/>
    </source>
</evidence>
<comment type="subcellular location">
    <subcellularLocation>
        <location evidence="1">Cell envelope</location>
    </subcellularLocation>
</comment>
<accession>A0A086Y3Q1</accession>
<organism evidence="8 9">
    <name type="scientific">Paenirhodobacter enshiensis</name>
    <dbReference type="NCBI Taxonomy" id="1105367"/>
    <lineage>
        <taxon>Bacteria</taxon>
        <taxon>Pseudomonadati</taxon>
        <taxon>Pseudomonadota</taxon>
        <taxon>Alphaproteobacteria</taxon>
        <taxon>Rhodobacterales</taxon>
        <taxon>Rhodobacter group</taxon>
        <taxon>Paenirhodobacter</taxon>
    </lineage>
</organism>
<comment type="caution">
    <text evidence="8">The sequence shown here is derived from an EMBL/GenBank/DDBJ whole genome shotgun (WGS) entry which is preliminary data.</text>
</comment>
<evidence type="ECO:0000313" key="8">
    <source>
        <dbReference type="EMBL" id="KFI28901.1"/>
    </source>
</evidence>
<dbReference type="Gene3D" id="2.40.50.100">
    <property type="match status" value="1"/>
</dbReference>
<dbReference type="STRING" id="1105367.CG50_11900"/>
<dbReference type="GO" id="GO:0005886">
    <property type="term" value="C:plasma membrane"/>
    <property type="evidence" value="ECO:0007669"/>
    <property type="project" value="TreeGrafter"/>
</dbReference>
<dbReference type="GO" id="GO:0046677">
    <property type="term" value="P:response to antibiotic"/>
    <property type="evidence" value="ECO:0007669"/>
    <property type="project" value="TreeGrafter"/>
</dbReference>
<dbReference type="InterPro" id="IPR058625">
    <property type="entry name" value="MdtA-like_BSH"/>
</dbReference>
<name>A0A086Y3Q1_9RHOB</name>
<dbReference type="SUPFAM" id="SSF111369">
    <property type="entry name" value="HlyD-like secretion proteins"/>
    <property type="match status" value="1"/>
</dbReference>
<dbReference type="Pfam" id="PF25917">
    <property type="entry name" value="BSH_RND"/>
    <property type="match status" value="1"/>
</dbReference>
<keyword evidence="3" id="KW-0175">Coiled coil</keyword>
<evidence type="ECO:0000256" key="3">
    <source>
        <dbReference type="SAM" id="Coils"/>
    </source>
</evidence>
<evidence type="ECO:0000313" key="9">
    <source>
        <dbReference type="Proteomes" id="UP000028824"/>
    </source>
</evidence>
<evidence type="ECO:0000256" key="4">
    <source>
        <dbReference type="SAM" id="SignalP"/>
    </source>
</evidence>
<reference evidence="8 9" key="1">
    <citation type="submission" date="2014-03" db="EMBL/GenBank/DDBJ databases">
        <title>Genome of Paenirhodobacter enshiensis DW2-9.</title>
        <authorList>
            <person name="Wang D."/>
            <person name="Wang G."/>
        </authorList>
    </citation>
    <scope>NUCLEOTIDE SEQUENCE [LARGE SCALE GENOMIC DNA]</scope>
    <source>
        <strain evidence="8 9">DW2-9</strain>
    </source>
</reference>
<dbReference type="Pfam" id="PF25967">
    <property type="entry name" value="RND-MFP_C"/>
    <property type="match status" value="1"/>
</dbReference>
<gene>
    <name evidence="8" type="ORF">CG50_11900</name>
</gene>
<feature type="coiled-coil region" evidence="3">
    <location>
        <begin position="140"/>
        <end position="167"/>
    </location>
</feature>
<dbReference type="Gene3D" id="2.40.30.170">
    <property type="match status" value="1"/>
</dbReference>
<dbReference type="InterPro" id="IPR058626">
    <property type="entry name" value="MdtA-like_b-barrel"/>
</dbReference>
<feature type="signal peptide" evidence="4">
    <location>
        <begin position="1"/>
        <end position="24"/>
    </location>
</feature>
<dbReference type="InterPro" id="IPR058627">
    <property type="entry name" value="MdtA-like_C"/>
</dbReference>
<dbReference type="GO" id="GO:0022857">
    <property type="term" value="F:transmembrane transporter activity"/>
    <property type="evidence" value="ECO:0007669"/>
    <property type="project" value="InterPro"/>
</dbReference>
<dbReference type="Proteomes" id="UP000028824">
    <property type="component" value="Unassembled WGS sequence"/>
</dbReference>
<protein>
    <submittedName>
        <fullName evidence="8">Uncharacterized protein</fullName>
    </submittedName>
</protein>
<keyword evidence="9" id="KW-1185">Reference proteome</keyword>
<dbReference type="PANTHER" id="PTHR30158:SF3">
    <property type="entry name" value="MULTIDRUG EFFLUX PUMP SUBUNIT ACRA-RELATED"/>
    <property type="match status" value="1"/>
</dbReference>
<feature type="domain" description="Multidrug resistance protein MdtA-like beta-barrel" evidence="6">
    <location>
        <begin position="208"/>
        <end position="295"/>
    </location>
</feature>
<feature type="domain" description="Multidrug resistance protein MdtA-like C-terminal permuted SH3" evidence="7">
    <location>
        <begin position="299"/>
        <end position="359"/>
    </location>
</feature>
<dbReference type="Pfam" id="PF25944">
    <property type="entry name" value="Beta-barrel_RND"/>
    <property type="match status" value="1"/>
</dbReference>
<dbReference type="eggNOG" id="COG0845">
    <property type="taxonomic scope" value="Bacteria"/>
</dbReference>
<dbReference type="EMBL" id="JFZB01000005">
    <property type="protein sequence ID" value="KFI28901.1"/>
    <property type="molecule type" value="Genomic_DNA"/>
</dbReference>
<dbReference type="InterPro" id="IPR006143">
    <property type="entry name" value="RND_pump_MFP"/>
</dbReference>
<dbReference type="AlphaFoldDB" id="A0A086Y3Q1"/>
<dbReference type="Gene3D" id="1.10.287.470">
    <property type="entry name" value="Helix hairpin bin"/>
    <property type="match status" value="1"/>
</dbReference>
<evidence type="ECO:0000256" key="1">
    <source>
        <dbReference type="ARBA" id="ARBA00004196"/>
    </source>
</evidence>
<feature type="domain" description="Multidrug resistance protein MdtA-like barrel-sandwich hybrid" evidence="5">
    <location>
        <begin position="62"/>
        <end position="204"/>
    </location>
</feature>
<dbReference type="RefSeq" id="WP_036635379.1">
    <property type="nucleotide sequence ID" value="NZ_JFZB01000005.1"/>
</dbReference>
<comment type="similarity">
    <text evidence="2">Belongs to the membrane fusion protein (MFP) (TC 8.A.1) family.</text>
</comment>
<evidence type="ECO:0000259" key="6">
    <source>
        <dbReference type="Pfam" id="PF25944"/>
    </source>
</evidence>
<proteinExistence type="inferred from homology"/>
<feature type="chain" id="PRO_5001817482" evidence="4">
    <location>
        <begin position="25"/>
        <end position="388"/>
    </location>
</feature>
<sequence>MNRQAVAWLAGVAMAATMTIFASAQAQQAKGMAGPVSVGVVSMSRQAVPQGVDLPGRAVAYEQVSIRPRVGGVVTAIGYTPGKPVAAGDPLFQLDDASYVATVAADRAALSQAEADLPIKQAAYDRTAKLVGKGYTTADLESAEADLASAKATLQSARAALDFAQTQLSWTTIRSPIAGIPEVQAVSVGDLVSAAQSDAMTTVTRLDPIYVDMLEPSARMLTIRQRIDDGALTPTKEIDARLVLEDGQTYTGKGHMVTPSSIVSTSTGTLSLRFEFENPDGKILPGMFLRGTVTLGTTQAFLVPQRATTLSATGGLTAFVVEDGKAKAVDLTYSGTQGSHWIVTGGLNEGDKLIVDGLKSLTAGREVKSVPVSIDADGLTRDAPAAAN</sequence>
<keyword evidence="4" id="KW-0732">Signal</keyword>
<dbReference type="NCBIfam" id="TIGR01730">
    <property type="entry name" value="RND_mfp"/>
    <property type="match status" value="1"/>
</dbReference>
<dbReference type="Gene3D" id="2.40.420.20">
    <property type="match status" value="1"/>
</dbReference>
<dbReference type="GO" id="GO:0030313">
    <property type="term" value="C:cell envelope"/>
    <property type="evidence" value="ECO:0007669"/>
    <property type="project" value="UniProtKB-SubCell"/>
</dbReference>
<evidence type="ECO:0000259" key="5">
    <source>
        <dbReference type="Pfam" id="PF25917"/>
    </source>
</evidence>
<evidence type="ECO:0000256" key="2">
    <source>
        <dbReference type="ARBA" id="ARBA00009477"/>
    </source>
</evidence>